<dbReference type="NCBIfam" id="TIGR01509">
    <property type="entry name" value="HAD-SF-IA-v3"/>
    <property type="match status" value="1"/>
</dbReference>
<dbReference type="OrthoDB" id="9800058at2"/>
<dbReference type="InterPro" id="IPR023214">
    <property type="entry name" value="HAD_sf"/>
</dbReference>
<dbReference type="SFLD" id="SFLDS00003">
    <property type="entry name" value="Haloacid_Dehalogenase"/>
    <property type="match status" value="1"/>
</dbReference>
<dbReference type="Pfam" id="PF13419">
    <property type="entry name" value="HAD_2"/>
    <property type="match status" value="1"/>
</dbReference>
<dbReference type="GO" id="GO:0008967">
    <property type="term" value="F:phosphoglycolate phosphatase activity"/>
    <property type="evidence" value="ECO:0007669"/>
    <property type="project" value="UniProtKB-EC"/>
</dbReference>
<keyword evidence="5" id="KW-0378">Hydrolase</keyword>
<evidence type="ECO:0000256" key="3">
    <source>
        <dbReference type="ARBA" id="ARBA00006171"/>
    </source>
</evidence>
<evidence type="ECO:0000256" key="1">
    <source>
        <dbReference type="ARBA" id="ARBA00000830"/>
    </source>
</evidence>
<dbReference type="EMBL" id="CABPSJ010000004">
    <property type="protein sequence ID" value="VVE18864.1"/>
    <property type="molecule type" value="Genomic_DNA"/>
</dbReference>
<dbReference type="Gene3D" id="1.10.150.240">
    <property type="entry name" value="Putative phosphatase, domain 2"/>
    <property type="match status" value="1"/>
</dbReference>
<comment type="catalytic activity">
    <reaction evidence="1">
        <text>2-phosphoglycolate + H2O = glycolate + phosphate</text>
        <dbReference type="Rhea" id="RHEA:14369"/>
        <dbReference type="ChEBI" id="CHEBI:15377"/>
        <dbReference type="ChEBI" id="CHEBI:29805"/>
        <dbReference type="ChEBI" id="CHEBI:43474"/>
        <dbReference type="ChEBI" id="CHEBI:58033"/>
        <dbReference type="EC" id="3.1.3.18"/>
    </reaction>
</comment>
<dbReference type="Proteomes" id="UP000337189">
    <property type="component" value="Unassembled WGS sequence"/>
</dbReference>
<dbReference type="GO" id="GO:0006281">
    <property type="term" value="P:DNA repair"/>
    <property type="evidence" value="ECO:0007669"/>
    <property type="project" value="TreeGrafter"/>
</dbReference>
<dbReference type="InterPro" id="IPR041492">
    <property type="entry name" value="HAD_2"/>
</dbReference>
<dbReference type="SFLD" id="SFLDG01135">
    <property type="entry name" value="C1.5.6:_HAD__Beta-PGM__Phospha"/>
    <property type="match status" value="1"/>
</dbReference>
<gene>
    <name evidence="5" type="ORF">PCO31110_03057</name>
</gene>
<dbReference type="NCBIfam" id="TIGR01549">
    <property type="entry name" value="HAD-SF-IA-v1"/>
    <property type="match status" value="1"/>
</dbReference>
<dbReference type="InterPro" id="IPR006439">
    <property type="entry name" value="HAD-SF_hydro_IA"/>
</dbReference>
<dbReference type="Gene3D" id="3.40.50.1000">
    <property type="entry name" value="HAD superfamily/HAD-like"/>
    <property type="match status" value="1"/>
</dbReference>
<dbReference type="InterPro" id="IPR023198">
    <property type="entry name" value="PGP-like_dom2"/>
</dbReference>
<evidence type="ECO:0000256" key="4">
    <source>
        <dbReference type="ARBA" id="ARBA00013078"/>
    </source>
</evidence>
<sequence>MKFEITYKAAIFDLDGTLIDSWPSLVATLHAHLPGQALDLRRLKQELSAGIAPMFALAMAQAAISTEQQAREHAQLLARYLNDFLLDASLYPGVPELLTQVQAAGARIGICTNRDRASALRLLRHHGLDAAVDALICLGDTAHPKPHPQPLHACLAQLSTSPGETLFVGDSCIDAQCAHAAGVPFAAHLCGYHRHLNELSPAALRFESFTQLARLLGC</sequence>
<dbReference type="EC" id="3.1.3.18" evidence="4"/>
<organism evidence="5 6">
    <name type="scientific">Pandoraea communis</name>
    <dbReference type="NCBI Taxonomy" id="2508297"/>
    <lineage>
        <taxon>Bacteria</taxon>
        <taxon>Pseudomonadati</taxon>
        <taxon>Pseudomonadota</taxon>
        <taxon>Betaproteobacteria</taxon>
        <taxon>Burkholderiales</taxon>
        <taxon>Burkholderiaceae</taxon>
        <taxon>Pandoraea</taxon>
    </lineage>
</organism>
<evidence type="ECO:0000313" key="6">
    <source>
        <dbReference type="Proteomes" id="UP000337189"/>
    </source>
</evidence>
<dbReference type="RefSeq" id="WP_150690796.1">
    <property type="nucleotide sequence ID" value="NZ_CABPSJ010000004.1"/>
</dbReference>
<dbReference type="InterPro" id="IPR036412">
    <property type="entry name" value="HAD-like_sf"/>
</dbReference>
<comment type="similarity">
    <text evidence="3">Belongs to the HAD-like hydrolase superfamily. CbbY/CbbZ/Gph/YieH family.</text>
</comment>
<reference evidence="5 6" key="1">
    <citation type="submission" date="2019-08" db="EMBL/GenBank/DDBJ databases">
        <authorList>
            <person name="Peeters C."/>
        </authorList>
    </citation>
    <scope>NUCLEOTIDE SEQUENCE [LARGE SCALE GENOMIC DNA]</scope>
    <source>
        <strain evidence="5 6">LMG 31110</strain>
    </source>
</reference>
<dbReference type="GO" id="GO:0005829">
    <property type="term" value="C:cytosol"/>
    <property type="evidence" value="ECO:0007669"/>
    <property type="project" value="TreeGrafter"/>
</dbReference>
<dbReference type="PANTHER" id="PTHR43434:SF1">
    <property type="entry name" value="PHOSPHOGLYCOLATE PHOSPHATASE"/>
    <property type="match status" value="1"/>
</dbReference>
<name>A0A5E4W5J0_9BURK</name>
<evidence type="ECO:0000313" key="5">
    <source>
        <dbReference type="EMBL" id="VVE18864.1"/>
    </source>
</evidence>
<dbReference type="PANTHER" id="PTHR43434">
    <property type="entry name" value="PHOSPHOGLYCOLATE PHOSPHATASE"/>
    <property type="match status" value="1"/>
</dbReference>
<evidence type="ECO:0000256" key="2">
    <source>
        <dbReference type="ARBA" id="ARBA00004818"/>
    </source>
</evidence>
<proteinExistence type="inferred from homology"/>
<dbReference type="SUPFAM" id="SSF56784">
    <property type="entry name" value="HAD-like"/>
    <property type="match status" value="1"/>
</dbReference>
<accession>A0A5E4W5J0</accession>
<dbReference type="AlphaFoldDB" id="A0A5E4W5J0"/>
<dbReference type="InterPro" id="IPR050155">
    <property type="entry name" value="HAD-like_hydrolase_sf"/>
</dbReference>
<dbReference type="SFLD" id="SFLDG01129">
    <property type="entry name" value="C1.5:_HAD__Beta-PGM__Phosphata"/>
    <property type="match status" value="1"/>
</dbReference>
<comment type="pathway">
    <text evidence="2">Organic acid metabolism; glycolate biosynthesis; glycolate from 2-phosphoglycolate: step 1/1.</text>
</comment>
<dbReference type="PRINTS" id="PR00413">
    <property type="entry name" value="HADHALOGNASE"/>
</dbReference>
<protein>
    <recommendedName>
        <fullName evidence="4">phosphoglycolate phosphatase</fullName>
        <ecNumber evidence="4">3.1.3.18</ecNumber>
    </recommendedName>
</protein>